<comment type="subcellular location">
    <subcellularLocation>
        <location evidence="4">Cytoplasm</location>
    </subcellularLocation>
</comment>
<evidence type="ECO:0000313" key="6">
    <source>
        <dbReference type="EMBL" id="RQM22215.1"/>
    </source>
</evidence>
<evidence type="ECO:0000313" key="8">
    <source>
        <dbReference type="Proteomes" id="UP000284702"/>
    </source>
</evidence>
<organism evidence="5 7">
    <name type="scientific">Aphanomyces astaci</name>
    <name type="common">Crayfish plague agent</name>
    <dbReference type="NCBI Taxonomy" id="112090"/>
    <lineage>
        <taxon>Eukaryota</taxon>
        <taxon>Sar</taxon>
        <taxon>Stramenopiles</taxon>
        <taxon>Oomycota</taxon>
        <taxon>Saprolegniomycetes</taxon>
        <taxon>Saprolegniales</taxon>
        <taxon>Verrucalvaceae</taxon>
        <taxon>Aphanomyces</taxon>
    </lineage>
</organism>
<keyword evidence="8" id="KW-1185">Reference proteome</keyword>
<gene>
    <name evidence="6" type="ORF">B5M09_001060</name>
    <name evidence="5" type="ORF">DYB25_008296</name>
</gene>
<comment type="function">
    <text evidence="4">Component of the eukaryotic translation initiation factor 3 (eIF-3) complex, which is involved in protein synthesis of a specialized repertoire of mRNAs and, together with other initiation factors, stimulates binding of mRNA and methionyl-tRNAi to the 40S ribosome. The eIF-3 complex specifically targets and initiates translation of a subset of mRNAs involved in cell proliferation.</text>
</comment>
<evidence type="ECO:0000313" key="5">
    <source>
        <dbReference type="EMBL" id="RHY21482.1"/>
    </source>
</evidence>
<reference evidence="5 7" key="2">
    <citation type="submission" date="2018-08" db="EMBL/GenBank/DDBJ databases">
        <title>Aphanomyces genome sequencing and annotation.</title>
        <authorList>
            <person name="Minardi D."/>
            <person name="Oidtmann B."/>
            <person name="Van Der Giezen M."/>
            <person name="Studholme D.J."/>
        </authorList>
    </citation>
    <scope>NUCLEOTIDE SEQUENCE [LARGE SCALE GENOMIC DNA]</scope>
    <source>
        <strain evidence="5 7">Yx</strain>
    </source>
</reference>
<dbReference type="VEuPathDB" id="FungiDB:H257_09764"/>
<keyword evidence="1 4" id="KW-0963">Cytoplasm</keyword>
<comment type="similarity">
    <text evidence="4">Belongs to the eIF-3 subunit L family.</text>
</comment>
<reference evidence="6 8" key="1">
    <citation type="submission" date="2018-07" db="EMBL/GenBank/DDBJ databases">
        <title>Annotation of Aphanomyces astaci genome assembly.</title>
        <authorList>
            <person name="Studholme D.J."/>
        </authorList>
    </citation>
    <scope>NUCLEOTIDE SEQUENCE [LARGE SCALE GENOMIC DNA]</scope>
    <source>
        <strain evidence="6">Pc</strain>
    </source>
</reference>
<dbReference type="PANTHER" id="PTHR13242:SF0">
    <property type="entry name" value="EUKARYOTIC TRANSLATION INITIATION FACTOR 3 SUBUNIT L"/>
    <property type="match status" value="1"/>
</dbReference>
<dbReference type="GO" id="GO:0003743">
    <property type="term" value="F:translation initiation factor activity"/>
    <property type="evidence" value="ECO:0007669"/>
    <property type="project" value="UniProtKB-UniRule"/>
</dbReference>
<dbReference type="EMBL" id="MZMZ02003249">
    <property type="protein sequence ID" value="RQM22215.1"/>
    <property type="molecule type" value="Genomic_DNA"/>
</dbReference>
<accession>A0A397BMY0</accession>
<dbReference type="HAMAP" id="MF_03011">
    <property type="entry name" value="eIF3l"/>
    <property type="match status" value="1"/>
</dbReference>
<keyword evidence="2 4" id="KW-0396">Initiation factor</keyword>
<comment type="subunit">
    <text evidence="4">Component of the eukaryotic translation initiation factor 3 (eIF-3) complex.</text>
</comment>
<proteinExistence type="inferred from homology"/>
<evidence type="ECO:0000256" key="4">
    <source>
        <dbReference type="HAMAP-Rule" id="MF_03011"/>
    </source>
</evidence>
<evidence type="ECO:0000256" key="2">
    <source>
        <dbReference type="ARBA" id="ARBA00022540"/>
    </source>
</evidence>
<dbReference type="GO" id="GO:0001732">
    <property type="term" value="P:formation of cytoplasmic translation initiation complex"/>
    <property type="evidence" value="ECO:0007669"/>
    <property type="project" value="UniProtKB-UniRule"/>
</dbReference>
<sequence>MTDFVRDEKPADFLLPDSVKGWFSQMYTHMIAGNVEEMDRLYDKEFAALTASYFKQSPWPEPDGDAVISLVDEDPVFLTLYAQIYYRHMFSKLQPTLEFNHASWDNYVAIFDGILDGSLVLDAMPSQWLFDIVGEFVYQYQSFCQYRAKVKTETEVPSIWTTKAVHSYLHRLVKVSNIKSILVNGDVDASPSSTTLKELGYFALICLSRAHVLIGDYFTALQLLTPIDFSKRDQIYLNSYSCHVSVFYHLGFAQLMLGDLASAVRSFVKIILQVHRNRTFGISDPVSESSDSGVGAYYSKFADYDQVNKLTEKALALVGIATYLAPGNNVEDQVHSLLREKFGDKLAAIQKGYCQINTQVLTELFASSAPKFILASVAADAEDVSKDALAFQTKLFLDLVQVHSSLPALRSYIKLYRSIDAAKLARFRSTDVAAVVAEAMHLKVVADKVNSDVHFYLTNDLIKIDEQKREQRNGQYFLSQIAKLQRVVDTCHAQTHVL</sequence>
<dbReference type="Proteomes" id="UP000284702">
    <property type="component" value="Unassembled WGS sequence"/>
</dbReference>
<dbReference type="PANTHER" id="PTHR13242">
    <property type="entry name" value="EUKARYOTIC TRANSLATION INITIATION FACTOR 3"/>
    <property type="match status" value="1"/>
</dbReference>
<protein>
    <recommendedName>
        <fullName evidence="4">Eukaryotic translation initiation factor 3 subunit L</fullName>
        <shortName evidence="4">eIF3l</shortName>
    </recommendedName>
</protein>
<evidence type="ECO:0000256" key="1">
    <source>
        <dbReference type="ARBA" id="ARBA00022490"/>
    </source>
</evidence>
<dbReference type="GO" id="GO:0033290">
    <property type="term" value="C:eukaryotic 48S preinitiation complex"/>
    <property type="evidence" value="ECO:0007669"/>
    <property type="project" value="UniProtKB-UniRule"/>
</dbReference>
<dbReference type="Pfam" id="PF10255">
    <property type="entry name" value="Paf67"/>
    <property type="match status" value="1"/>
</dbReference>
<name>A0A397BMY0_APHAT</name>
<evidence type="ECO:0000313" key="7">
    <source>
        <dbReference type="Proteomes" id="UP000266239"/>
    </source>
</evidence>
<evidence type="ECO:0000256" key="3">
    <source>
        <dbReference type="ARBA" id="ARBA00022917"/>
    </source>
</evidence>
<dbReference type="GO" id="GO:0005852">
    <property type="term" value="C:eukaryotic translation initiation factor 3 complex"/>
    <property type="evidence" value="ECO:0007669"/>
    <property type="project" value="UniProtKB-UniRule"/>
</dbReference>
<dbReference type="GO" id="GO:0016282">
    <property type="term" value="C:eukaryotic 43S preinitiation complex"/>
    <property type="evidence" value="ECO:0007669"/>
    <property type="project" value="UniProtKB-UniRule"/>
</dbReference>
<keyword evidence="3 4" id="KW-0648">Protein biosynthesis</keyword>
<dbReference type="AlphaFoldDB" id="A0A397BMY0"/>
<dbReference type="EMBL" id="QUTA01003994">
    <property type="protein sequence ID" value="RHY21482.1"/>
    <property type="molecule type" value="Genomic_DNA"/>
</dbReference>
<dbReference type="InterPro" id="IPR019382">
    <property type="entry name" value="eIF3l"/>
</dbReference>
<dbReference type="Proteomes" id="UP000266239">
    <property type="component" value="Unassembled WGS sequence"/>
</dbReference>
<comment type="caution">
    <text evidence="5">The sequence shown here is derived from an EMBL/GenBank/DDBJ whole genome shotgun (WGS) entry which is preliminary data.</text>
</comment>